<dbReference type="InterPro" id="IPR012577">
    <property type="entry name" value="NIPSNAP"/>
</dbReference>
<name>A0A7Y8GTW1_9BURK</name>
<protein>
    <submittedName>
        <fullName evidence="3">NIPSNAP family protein</fullName>
    </submittedName>
</protein>
<dbReference type="Proteomes" id="UP000545507">
    <property type="component" value="Unassembled WGS sequence"/>
</dbReference>
<dbReference type="AlphaFoldDB" id="A0A7Y8GTW1"/>
<keyword evidence="4" id="KW-1185">Reference proteome</keyword>
<evidence type="ECO:0000313" key="3">
    <source>
        <dbReference type="EMBL" id="NWF44749.1"/>
    </source>
</evidence>
<dbReference type="Pfam" id="PF07978">
    <property type="entry name" value="NIPSNAP"/>
    <property type="match status" value="1"/>
</dbReference>
<evidence type="ECO:0000259" key="2">
    <source>
        <dbReference type="Pfam" id="PF07978"/>
    </source>
</evidence>
<dbReference type="InterPro" id="IPR011008">
    <property type="entry name" value="Dimeric_a/b-barrel"/>
</dbReference>
<reference evidence="3 4" key="1">
    <citation type="submission" date="2019-09" db="EMBL/GenBank/DDBJ databases">
        <title>Hydrogenophaga aromatica sp. nov., isolated from a para-xylene-degrading enrichment culture.</title>
        <authorList>
            <person name="Tancsics A."/>
            <person name="Banerjee S."/>
        </authorList>
    </citation>
    <scope>NUCLEOTIDE SEQUENCE [LARGE SCALE GENOMIC DNA]</scope>
    <source>
        <strain evidence="3 4">D2P1</strain>
    </source>
</reference>
<gene>
    <name evidence="3" type="ORF">F3K02_05710</name>
</gene>
<evidence type="ECO:0000313" key="4">
    <source>
        <dbReference type="Proteomes" id="UP000545507"/>
    </source>
</evidence>
<dbReference type="PANTHER" id="PTHR21017:SF17">
    <property type="entry name" value="PROTEIN NIPSNAP"/>
    <property type="match status" value="1"/>
</dbReference>
<dbReference type="EMBL" id="VYGV01000006">
    <property type="protein sequence ID" value="NWF44749.1"/>
    <property type="molecule type" value="Genomic_DNA"/>
</dbReference>
<dbReference type="RefSeq" id="WP_177134209.1">
    <property type="nucleotide sequence ID" value="NZ_VYGV01000006.1"/>
</dbReference>
<organism evidence="3 4">
    <name type="scientific">Hydrogenophaga aromaticivorans</name>
    <dbReference type="NCBI Taxonomy" id="2610898"/>
    <lineage>
        <taxon>Bacteria</taxon>
        <taxon>Pseudomonadati</taxon>
        <taxon>Pseudomonadota</taxon>
        <taxon>Betaproteobacteria</taxon>
        <taxon>Burkholderiales</taxon>
        <taxon>Comamonadaceae</taxon>
        <taxon>Hydrogenophaga</taxon>
    </lineage>
</organism>
<sequence length="103" mass="11779">MIVEMRSYVLRPGTLPEFMRLMGSEGIDIERPVLGDMLGFYSTEVGSINKVIHLWRYASFEDRQQRRAQLAASPEWAAFAPKVLPLIQEMHNELLNPASFSPQ</sequence>
<proteinExistence type="inferred from homology"/>
<comment type="similarity">
    <text evidence="1">Belongs to the NipSnap family.</text>
</comment>
<evidence type="ECO:0000256" key="1">
    <source>
        <dbReference type="ARBA" id="ARBA00005291"/>
    </source>
</evidence>
<feature type="domain" description="NIPSNAP" evidence="2">
    <location>
        <begin position="3"/>
        <end position="102"/>
    </location>
</feature>
<comment type="caution">
    <text evidence="3">The sequence shown here is derived from an EMBL/GenBank/DDBJ whole genome shotgun (WGS) entry which is preliminary data.</text>
</comment>
<dbReference type="PANTHER" id="PTHR21017">
    <property type="entry name" value="NIPSNAP-RELATED"/>
    <property type="match status" value="1"/>
</dbReference>
<dbReference type="SUPFAM" id="SSF54909">
    <property type="entry name" value="Dimeric alpha+beta barrel"/>
    <property type="match status" value="1"/>
</dbReference>
<dbReference type="InterPro" id="IPR051557">
    <property type="entry name" value="NipSnap_domain"/>
</dbReference>
<dbReference type="Gene3D" id="3.30.70.100">
    <property type="match status" value="1"/>
</dbReference>
<accession>A0A7Y8GTW1</accession>